<evidence type="ECO:0000256" key="4">
    <source>
        <dbReference type="ARBA" id="ARBA00022692"/>
    </source>
</evidence>
<feature type="transmembrane region" description="Helical" evidence="7">
    <location>
        <begin position="45"/>
        <end position="69"/>
    </location>
</feature>
<dbReference type="InterPro" id="IPR035906">
    <property type="entry name" value="MetI-like_sf"/>
</dbReference>
<proteinExistence type="inferred from homology"/>
<evidence type="ECO:0000256" key="5">
    <source>
        <dbReference type="ARBA" id="ARBA00022989"/>
    </source>
</evidence>
<name>A0A0H3DBA1_AMYMU</name>
<dbReference type="CDD" id="cd06261">
    <property type="entry name" value="TM_PBP2"/>
    <property type="match status" value="1"/>
</dbReference>
<dbReference type="Gene3D" id="1.10.3720.10">
    <property type="entry name" value="MetI-like"/>
    <property type="match status" value="1"/>
</dbReference>
<dbReference type="RefSeq" id="WP_013226900.1">
    <property type="nucleotide sequence ID" value="NC_014318.1"/>
</dbReference>
<dbReference type="GO" id="GO:0005886">
    <property type="term" value="C:plasma membrane"/>
    <property type="evidence" value="ECO:0007669"/>
    <property type="project" value="UniProtKB-SubCell"/>
</dbReference>
<evidence type="ECO:0000313" key="10">
    <source>
        <dbReference type="EMBL" id="ADJ46839.1"/>
    </source>
</evidence>
<accession>A0A0H3DBA1</accession>
<evidence type="ECO:0000256" key="8">
    <source>
        <dbReference type="SAM" id="MobiDB-lite"/>
    </source>
</evidence>
<gene>
    <name evidence="10" type="primary">ssuC</name>
    <name evidence="10" type="ordered locus">AMED_5074</name>
</gene>
<dbReference type="PANTHER" id="PTHR30151:SF20">
    <property type="entry name" value="ABC TRANSPORTER PERMEASE PROTEIN HI_0355-RELATED"/>
    <property type="match status" value="1"/>
</dbReference>
<dbReference type="InterPro" id="IPR000515">
    <property type="entry name" value="MetI-like"/>
</dbReference>
<feature type="transmembrane region" description="Helical" evidence="7">
    <location>
        <begin position="156"/>
        <end position="175"/>
    </location>
</feature>
<evidence type="ECO:0000256" key="1">
    <source>
        <dbReference type="ARBA" id="ARBA00004651"/>
    </source>
</evidence>
<sequence>MTVPTTSGDGRALQPDAGLRGVSVRPGPRTRDRLRDGVDRLWRPLALIAACGFLWWLVTALGGVPGYLVPSPGRTWQVMVEQGGYLWQNTLTTTGETLLGFVLAAVAGVLAAVVMVYSVTVERTLYPLLLFAQVVPKIAIAPLFIVWLGFGTPPKIVVAVLMAFFPIVISGVTGLRSVDSELLELVATMGAKPLQTFRKIRFPASLPHLFSGLKVAATLAVTGAVVGEFVGANEGLGYVILQANGNLDTPMLFAGLIIMSLLGVLLFAVIEVTEHLLLPWHSSRRSSPVTATY</sequence>
<comment type="similarity">
    <text evidence="7">Belongs to the binding-protein-dependent transport system permease family.</text>
</comment>
<organism evidence="10 11">
    <name type="scientific">Amycolatopsis mediterranei (strain U-32)</name>
    <dbReference type="NCBI Taxonomy" id="749927"/>
    <lineage>
        <taxon>Bacteria</taxon>
        <taxon>Bacillati</taxon>
        <taxon>Actinomycetota</taxon>
        <taxon>Actinomycetes</taxon>
        <taxon>Pseudonocardiales</taxon>
        <taxon>Pseudonocardiaceae</taxon>
        <taxon>Amycolatopsis</taxon>
    </lineage>
</organism>
<feature type="transmembrane region" description="Helical" evidence="7">
    <location>
        <begin position="209"/>
        <end position="231"/>
    </location>
</feature>
<dbReference type="PATRIC" id="fig|749927.5.peg.5249"/>
<dbReference type="SUPFAM" id="SSF161098">
    <property type="entry name" value="MetI-like"/>
    <property type="match status" value="1"/>
</dbReference>
<feature type="domain" description="ABC transmembrane type-1" evidence="9">
    <location>
        <begin position="90"/>
        <end position="270"/>
    </location>
</feature>
<evidence type="ECO:0000313" key="11">
    <source>
        <dbReference type="Proteomes" id="UP000000328"/>
    </source>
</evidence>
<keyword evidence="2 7" id="KW-0813">Transport</keyword>
<comment type="subcellular location">
    <subcellularLocation>
        <location evidence="1 7">Cell membrane</location>
        <topology evidence="1 7">Multi-pass membrane protein</topology>
    </subcellularLocation>
</comment>
<evidence type="ECO:0000256" key="2">
    <source>
        <dbReference type="ARBA" id="ARBA00022448"/>
    </source>
</evidence>
<dbReference type="EMBL" id="CP002000">
    <property type="protein sequence ID" value="ADJ46839.1"/>
    <property type="molecule type" value="Genomic_DNA"/>
</dbReference>
<dbReference type="GO" id="GO:0055085">
    <property type="term" value="P:transmembrane transport"/>
    <property type="evidence" value="ECO:0007669"/>
    <property type="project" value="InterPro"/>
</dbReference>
<dbReference type="HOGENOM" id="CLU_046113_2_1_11"/>
<feature type="transmembrane region" description="Helical" evidence="7">
    <location>
        <begin position="129"/>
        <end position="150"/>
    </location>
</feature>
<keyword evidence="4 7" id="KW-0812">Transmembrane</keyword>
<dbReference type="OrthoDB" id="7274389at2"/>
<evidence type="ECO:0000256" key="7">
    <source>
        <dbReference type="RuleBase" id="RU363032"/>
    </source>
</evidence>
<reference evidence="10 11" key="1">
    <citation type="journal article" date="2010" name="Cell Res.">
        <title>Complete genome sequence of the rifamycin SV-producing Amycolatopsis mediterranei U32 revealed its genetic characteristics in phylogeny and metabolism.</title>
        <authorList>
            <person name="Zhao W."/>
            <person name="Zhong Y."/>
            <person name="Yuan H."/>
            <person name="Wang J."/>
            <person name="Zheng H."/>
            <person name="Wang Y."/>
            <person name="Cen X."/>
            <person name="Xu F."/>
            <person name="Bai J."/>
            <person name="Han X."/>
            <person name="Lu G."/>
            <person name="Zhu Y."/>
            <person name="Shao Z."/>
            <person name="Yan H."/>
            <person name="Li C."/>
            <person name="Peng N."/>
            <person name="Zhang Z."/>
            <person name="Zhang Y."/>
            <person name="Lin W."/>
            <person name="Fan Y."/>
            <person name="Qin Z."/>
            <person name="Hu Y."/>
            <person name="Zhu B."/>
            <person name="Wang S."/>
            <person name="Ding X."/>
            <person name="Zhao G.P."/>
        </authorList>
    </citation>
    <scope>NUCLEOTIDE SEQUENCE [LARGE SCALE GENOMIC DNA]</scope>
    <source>
        <strain evidence="11">U-32</strain>
    </source>
</reference>
<dbReference type="Proteomes" id="UP000000328">
    <property type="component" value="Chromosome"/>
</dbReference>
<evidence type="ECO:0000259" key="9">
    <source>
        <dbReference type="PROSITE" id="PS50928"/>
    </source>
</evidence>
<keyword evidence="6 7" id="KW-0472">Membrane</keyword>
<dbReference type="PANTHER" id="PTHR30151">
    <property type="entry name" value="ALKANE SULFONATE ABC TRANSPORTER-RELATED, MEMBRANE SUBUNIT"/>
    <property type="match status" value="1"/>
</dbReference>
<dbReference type="PROSITE" id="PS50928">
    <property type="entry name" value="ABC_TM1"/>
    <property type="match status" value="1"/>
</dbReference>
<dbReference type="KEGG" id="amd:AMED_5074"/>
<protein>
    <submittedName>
        <fullName evidence="10">Permease component of ABC-type sulfonate/nitrate/taurine transport system</fullName>
    </submittedName>
</protein>
<feature type="transmembrane region" description="Helical" evidence="7">
    <location>
        <begin position="251"/>
        <end position="270"/>
    </location>
</feature>
<dbReference type="GeneID" id="92872783"/>
<keyword evidence="3" id="KW-1003">Cell membrane</keyword>
<dbReference type="AlphaFoldDB" id="A0A0H3DBA1"/>
<evidence type="ECO:0000256" key="6">
    <source>
        <dbReference type="ARBA" id="ARBA00023136"/>
    </source>
</evidence>
<dbReference type="eggNOG" id="COG0600">
    <property type="taxonomic scope" value="Bacteria"/>
</dbReference>
<feature type="transmembrane region" description="Helical" evidence="7">
    <location>
        <begin position="98"/>
        <end position="117"/>
    </location>
</feature>
<dbReference type="Pfam" id="PF00528">
    <property type="entry name" value="BPD_transp_1"/>
    <property type="match status" value="1"/>
</dbReference>
<keyword evidence="5 7" id="KW-1133">Transmembrane helix</keyword>
<evidence type="ECO:0000256" key="3">
    <source>
        <dbReference type="ARBA" id="ARBA00022475"/>
    </source>
</evidence>
<feature type="region of interest" description="Disordered" evidence="8">
    <location>
        <begin position="1"/>
        <end position="28"/>
    </location>
</feature>